<feature type="region of interest" description="Disordered" evidence="1">
    <location>
        <begin position="67"/>
        <end position="163"/>
    </location>
</feature>
<evidence type="ECO:0000256" key="2">
    <source>
        <dbReference type="SAM" id="SignalP"/>
    </source>
</evidence>
<feature type="chain" id="PRO_5033023456" evidence="2">
    <location>
        <begin position="19"/>
        <end position="213"/>
    </location>
</feature>
<name>A0A843VFS2_COLES</name>
<dbReference type="Proteomes" id="UP000652761">
    <property type="component" value="Unassembled WGS sequence"/>
</dbReference>
<sequence>RFHFGLFLSISLLLVGEFGDPEAIAASLGRSENSSAGSCLPSHLFFLYDPESDGDSDAPVYEAHYRPISPDADSDTDDSAGYVAPVHSNGGDLPRHNPTNSISLYDRTENGVSRLDLNGNGMHAGEQRQGDEDEENEEREREVEASISRAFSEDESRRSAPLTRENAARVMEAMRGVSFPGCPPEWVDQVPEDRWIDQLRRLRSGESARTPQS</sequence>
<evidence type="ECO:0000313" key="3">
    <source>
        <dbReference type="EMBL" id="MQL93327.1"/>
    </source>
</evidence>
<dbReference type="PANTHER" id="PTHR37175:SF1">
    <property type="entry name" value="CONSTANS-LIKE PROTEIN-RELATED"/>
    <property type="match status" value="1"/>
</dbReference>
<protein>
    <submittedName>
        <fullName evidence="3">Uncharacterized protein</fullName>
    </submittedName>
</protein>
<comment type="caution">
    <text evidence="3">The sequence shown here is derived from an EMBL/GenBank/DDBJ whole genome shotgun (WGS) entry which is preliminary data.</text>
</comment>
<keyword evidence="4" id="KW-1185">Reference proteome</keyword>
<keyword evidence="2" id="KW-0732">Signal</keyword>
<proteinExistence type="predicted"/>
<organism evidence="3 4">
    <name type="scientific">Colocasia esculenta</name>
    <name type="common">Wild taro</name>
    <name type="synonym">Arum esculentum</name>
    <dbReference type="NCBI Taxonomy" id="4460"/>
    <lineage>
        <taxon>Eukaryota</taxon>
        <taxon>Viridiplantae</taxon>
        <taxon>Streptophyta</taxon>
        <taxon>Embryophyta</taxon>
        <taxon>Tracheophyta</taxon>
        <taxon>Spermatophyta</taxon>
        <taxon>Magnoliopsida</taxon>
        <taxon>Liliopsida</taxon>
        <taxon>Araceae</taxon>
        <taxon>Aroideae</taxon>
        <taxon>Colocasieae</taxon>
        <taxon>Colocasia</taxon>
    </lineage>
</organism>
<dbReference type="EMBL" id="NMUH01001549">
    <property type="protein sequence ID" value="MQL93327.1"/>
    <property type="molecule type" value="Genomic_DNA"/>
</dbReference>
<reference evidence="3" key="1">
    <citation type="submission" date="2017-07" db="EMBL/GenBank/DDBJ databases">
        <title>Taro Niue Genome Assembly and Annotation.</title>
        <authorList>
            <person name="Atibalentja N."/>
            <person name="Keating K."/>
            <person name="Fields C.J."/>
        </authorList>
    </citation>
    <scope>NUCLEOTIDE SEQUENCE</scope>
    <source>
        <strain evidence="3">Niue_2</strain>
        <tissue evidence="3">Leaf</tissue>
    </source>
</reference>
<dbReference type="AlphaFoldDB" id="A0A843VFS2"/>
<feature type="signal peptide" evidence="2">
    <location>
        <begin position="1"/>
        <end position="18"/>
    </location>
</feature>
<gene>
    <name evidence="3" type="ORF">Taro_025980</name>
</gene>
<evidence type="ECO:0000256" key="1">
    <source>
        <dbReference type="SAM" id="MobiDB-lite"/>
    </source>
</evidence>
<accession>A0A843VFS2</accession>
<dbReference type="OrthoDB" id="1933769at2759"/>
<evidence type="ECO:0000313" key="4">
    <source>
        <dbReference type="Proteomes" id="UP000652761"/>
    </source>
</evidence>
<dbReference type="Pfam" id="PF06910">
    <property type="entry name" value="MEA1"/>
    <property type="match status" value="1"/>
</dbReference>
<feature type="non-terminal residue" evidence="3">
    <location>
        <position position="1"/>
    </location>
</feature>
<dbReference type="PANTHER" id="PTHR37175">
    <property type="entry name" value="BNAA08G28800D PROTEIN"/>
    <property type="match status" value="1"/>
</dbReference>